<dbReference type="GO" id="GO:0031418">
    <property type="term" value="F:L-ascorbic acid binding"/>
    <property type="evidence" value="ECO:0007669"/>
    <property type="project" value="InterPro"/>
</dbReference>
<reference evidence="8" key="2">
    <citation type="submission" date="2023-06" db="EMBL/GenBank/DDBJ databases">
        <authorList>
            <consortium name="Lawrence Berkeley National Laboratory"/>
            <person name="Mondo S.J."/>
            <person name="Hensen N."/>
            <person name="Bonometti L."/>
            <person name="Westerberg I."/>
            <person name="Brannstrom I.O."/>
            <person name="Guillou S."/>
            <person name="Cros-Aarteil S."/>
            <person name="Calhoun S."/>
            <person name="Haridas S."/>
            <person name="Kuo A."/>
            <person name="Pangilinan J."/>
            <person name="Riley R."/>
            <person name="Labutti K."/>
            <person name="Andreopoulos B."/>
            <person name="Lipzen A."/>
            <person name="Chen C."/>
            <person name="Yanf M."/>
            <person name="Daum C."/>
            <person name="Ng V."/>
            <person name="Clum A."/>
            <person name="Steindorff A."/>
            <person name="Ohm R."/>
            <person name="Martin F."/>
            <person name="Silar P."/>
            <person name="Natvig D."/>
            <person name="Lalanne C."/>
            <person name="Gautier V."/>
            <person name="Ament-Velasquez S.L."/>
            <person name="Kruys A."/>
            <person name="Hutchinson M.I."/>
            <person name="Powell A.J."/>
            <person name="Barry K."/>
            <person name="Miller A.N."/>
            <person name="Grigoriev I.V."/>
            <person name="Debuchy R."/>
            <person name="Gladieux P."/>
            <person name="Thoren M.H."/>
            <person name="Johannesson H."/>
        </authorList>
    </citation>
    <scope>NUCLEOTIDE SEQUENCE</scope>
    <source>
        <strain evidence="8">CBS 626.80</strain>
    </source>
</reference>
<keyword evidence="5" id="KW-0408">Iron</keyword>
<keyword evidence="3" id="KW-0223">Dioxygenase</keyword>
<reference evidence="8" key="1">
    <citation type="journal article" date="2023" name="Mol. Phylogenet. Evol.">
        <title>Genome-scale phylogeny and comparative genomics of the fungal order Sordariales.</title>
        <authorList>
            <person name="Hensen N."/>
            <person name="Bonometti L."/>
            <person name="Westerberg I."/>
            <person name="Brannstrom I.O."/>
            <person name="Guillou S."/>
            <person name="Cros-Aarteil S."/>
            <person name="Calhoun S."/>
            <person name="Haridas S."/>
            <person name="Kuo A."/>
            <person name="Mondo S."/>
            <person name="Pangilinan J."/>
            <person name="Riley R."/>
            <person name="LaButti K."/>
            <person name="Andreopoulos B."/>
            <person name="Lipzen A."/>
            <person name="Chen C."/>
            <person name="Yan M."/>
            <person name="Daum C."/>
            <person name="Ng V."/>
            <person name="Clum A."/>
            <person name="Steindorff A."/>
            <person name="Ohm R.A."/>
            <person name="Martin F."/>
            <person name="Silar P."/>
            <person name="Natvig D.O."/>
            <person name="Lalanne C."/>
            <person name="Gautier V."/>
            <person name="Ament-Velasquez S.L."/>
            <person name="Kruys A."/>
            <person name="Hutchinson M.I."/>
            <person name="Powell A.J."/>
            <person name="Barry K."/>
            <person name="Miller A.N."/>
            <person name="Grigoriev I.V."/>
            <person name="Debuchy R."/>
            <person name="Gladieux P."/>
            <person name="Hiltunen Thoren M."/>
            <person name="Johannesson H."/>
        </authorList>
    </citation>
    <scope>NUCLEOTIDE SEQUENCE</scope>
    <source>
        <strain evidence="8">CBS 626.80</strain>
    </source>
</reference>
<keyword evidence="9" id="KW-1185">Reference proteome</keyword>
<evidence type="ECO:0000313" key="9">
    <source>
        <dbReference type="Proteomes" id="UP001303222"/>
    </source>
</evidence>
<comment type="cofactor">
    <cofactor evidence="1">
        <name>L-ascorbate</name>
        <dbReference type="ChEBI" id="CHEBI:38290"/>
    </cofactor>
</comment>
<keyword evidence="4" id="KW-0560">Oxidoreductase</keyword>
<gene>
    <name evidence="8" type="ORF">QBC32DRAFT_162962</name>
</gene>
<evidence type="ECO:0000256" key="6">
    <source>
        <dbReference type="SAM" id="MobiDB-lite"/>
    </source>
</evidence>
<feature type="region of interest" description="Disordered" evidence="6">
    <location>
        <begin position="119"/>
        <end position="143"/>
    </location>
</feature>
<dbReference type="PANTHER" id="PTHR10869:SF242">
    <property type="entry name" value="PROLYL 4-HYDROXYLASE ALPHA SUBUNIT DOMAIN-CONTAINING PROTEIN"/>
    <property type="match status" value="1"/>
</dbReference>
<evidence type="ECO:0000259" key="7">
    <source>
        <dbReference type="SMART" id="SM00702"/>
    </source>
</evidence>
<dbReference type="GO" id="GO:0005506">
    <property type="term" value="F:iron ion binding"/>
    <property type="evidence" value="ECO:0007669"/>
    <property type="project" value="InterPro"/>
</dbReference>
<proteinExistence type="predicted"/>
<accession>A0AAN6NSW0</accession>
<evidence type="ECO:0000313" key="8">
    <source>
        <dbReference type="EMBL" id="KAK3951430.1"/>
    </source>
</evidence>
<evidence type="ECO:0000256" key="2">
    <source>
        <dbReference type="ARBA" id="ARBA00022723"/>
    </source>
</evidence>
<feature type="domain" description="Prolyl 4-hydroxylase alpha subunit" evidence="7">
    <location>
        <begin position="90"/>
        <end position="313"/>
    </location>
</feature>
<dbReference type="EMBL" id="MU859148">
    <property type="protein sequence ID" value="KAK3951430.1"/>
    <property type="molecule type" value="Genomic_DNA"/>
</dbReference>
<evidence type="ECO:0000256" key="1">
    <source>
        <dbReference type="ARBA" id="ARBA00001961"/>
    </source>
</evidence>
<evidence type="ECO:0000256" key="4">
    <source>
        <dbReference type="ARBA" id="ARBA00023002"/>
    </source>
</evidence>
<name>A0AAN6NSW0_9PEZI</name>
<dbReference type="Proteomes" id="UP001303222">
    <property type="component" value="Unassembled WGS sequence"/>
</dbReference>
<dbReference type="InterPro" id="IPR045054">
    <property type="entry name" value="P4HA-like"/>
</dbReference>
<dbReference type="GO" id="GO:0004656">
    <property type="term" value="F:procollagen-proline 4-dioxygenase activity"/>
    <property type="evidence" value="ECO:0007669"/>
    <property type="project" value="TreeGrafter"/>
</dbReference>
<keyword evidence="2" id="KW-0479">Metal-binding</keyword>
<evidence type="ECO:0000256" key="5">
    <source>
        <dbReference type="ARBA" id="ARBA00023004"/>
    </source>
</evidence>
<organism evidence="8 9">
    <name type="scientific">Pseudoneurospora amorphoporcata</name>
    <dbReference type="NCBI Taxonomy" id="241081"/>
    <lineage>
        <taxon>Eukaryota</taxon>
        <taxon>Fungi</taxon>
        <taxon>Dikarya</taxon>
        <taxon>Ascomycota</taxon>
        <taxon>Pezizomycotina</taxon>
        <taxon>Sordariomycetes</taxon>
        <taxon>Sordariomycetidae</taxon>
        <taxon>Sordariales</taxon>
        <taxon>Sordariaceae</taxon>
        <taxon>Pseudoneurospora</taxon>
    </lineage>
</organism>
<dbReference type="PANTHER" id="PTHR10869">
    <property type="entry name" value="PROLYL 4-HYDROXYLASE ALPHA SUBUNIT"/>
    <property type="match status" value="1"/>
</dbReference>
<dbReference type="Gene3D" id="2.60.120.620">
    <property type="entry name" value="q2cbj1_9rhob like domain"/>
    <property type="match status" value="1"/>
</dbReference>
<dbReference type="InterPro" id="IPR006620">
    <property type="entry name" value="Pro_4_hyd_alph"/>
</dbReference>
<dbReference type="SMART" id="SM00702">
    <property type="entry name" value="P4Hc"/>
    <property type="match status" value="1"/>
</dbReference>
<sequence>MDAISFSKVAGISAWTALVALTVPYLSETFAPQISSLTSLVGDLPIPTHPLTKPLKLFRNTTTSAEEHQSQPFFCDISHTYRTELVSLDPLIIYIHNLITPSEIISILDTAEPRFNPSVVTKHGRQQQTEDRTSSSAGLPRDDPRVKCVLSRARGFMGTMLRDGWDEMGPPQLVRYRAGQRFNVHHDWFDIPLLANDGSNRVWNRVASFFAILQDNCTKGETHFPHAKPIVSPSPWNEPMWRGGLEDQKLKNVTELKPLWREHEDGGLAFRPVAGNAIFWINLHPNGTGDERTNHAGLPLGDGLKTAMNIWPRRYWPNEW</sequence>
<dbReference type="AlphaFoldDB" id="A0AAN6NSW0"/>
<dbReference type="GO" id="GO:0005783">
    <property type="term" value="C:endoplasmic reticulum"/>
    <property type="evidence" value="ECO:0007669"/>
    <property type="project" value="TreeGrafter"/>
</dbReference>
<comment type="caution">
    <text evidence="8">The sequence shown here is derived from an EMBL/GenBank/DDBJ whole genome shotgun (WGS) entry which is preliminary data.</text>
</comment>
<evidence type="ECO:0000256" key="3">
    <source>
        <dbReference type="ARBA" id="ARBA00022964"/>
    </source>
</evidence>
<protein>
    <recommendedName>
        <fullName evidence="7">Prolyl 4-hydroxylase alpha subunit domain-containing protein</fullName>
    </recommendedName>
</protein>